<dbReference type="AlphaFoldDB" id="A0A9D1YYU2"/>
<evidence type="ECO:0000313" key="5">
    <source>
        <dbReference type="Proteomes" id="UP000886844"/>
    </source>
</evidence>
<dbReference type="InterPro" id="IPR018060">
    <property type="entry name" value="HTH_AraC"/>
</dbReference>
<sequence length="45" mass="5189">ERRSVSQLADAYGFSDPSHLMRFFKQQTGRTCSAYLEDYRRGAGE</sequence>
<name>A0A9D1YYU2_9BACT</name>
<dbReference type="SUPFAM" id="SSF46689">
    <property type="entry name" value="Homeodomain-like"/>
    <property type="match status" value="1"/>
</dbReference>
<dbReference type="GO" id="GO:0043565">
    <property type="term" value="F:sequence-specific DNA binding"/>
    <property type="evidence" value="ECO:0007669"/>
    <property type="project" value="InterPro"/>
</dbReference>
<reference evidence="4" key="1">
    <citation type="journal article" date="2021" name="PeerJ">
        <title>Extensive microbial diversity within the chicken gut microbiome revealed by metagenomics and culture.</title>
        <authorList>
            <person name="Gilroy R."/>
            <person name="Ravi A."/>
            <person name="Getino M."/>
            <person name="Pursley I."/>
            <person name="Horton D.L."/>
            <person name="Alikhan N.F."/>
            <person name="Baker D."/>
            <person name="Gharbi K."/>
            <person name="Hall N."/>
            <person name="Watson M."/>
            <person name="Adriaenssens E.M."/>
            <person name="Foster-Nyarko E."/>
            <person name="Jarju S."/>
            <person name="Secka A."/>
            <person name="Antonio M."/>
            <person name="Oren A."/>
            <person name="Chaudhuri R.R."/>
            <person name="La Ragione R."/>
            <person name="Hildebrand F."/>
            <person name="Pallen M.J."/>
        </authorList>
    </citation>
    <scope>NUCLEOTIDE SEQUENCE</scope>
    <source>
        <strain evidence="4">5134</strain>
    </source>
</reference>
<keyword evidence="2" id="KW-0804">Transcription</keyword>
<accession>A0A9D1YYU2</accession>
<evidence type="ECO:0000313" key="4">
    <source>
        <dbReference type="EMBL" id="HIY68065.1"/>
    </source>
</evidence>
<evidence type="ECO:0000259" key="3">
    <source>
        <dbReference type="PROSITE" id="PS01124"/>
    </source>
</evidence>
<dbReference type="InterPro" id="IPR009057">
    <property type="entry name" value="Homeodomain-like_sf"/>
</dbReference>
<keyword evidence="1" id="KW-0805">Transcription regulation</keyword>
<dbReference type="GO" id="GO:0003700">
    <property type="term" value="F:DNA-binding transcription factor activity"/>
    <property type="evidence" value="ECO:0007669"/>
    <property type="project" value="InterPro"/>
</dbReference>
<dbReference type="EMBL" id="DXDA01000014">
    <property type="protein sequence ID" value="HIY68065.1"/>
    <property type="molecule type" value="Genomic_DNA"/>
</dbReference>
<reference evidence="4" key="2">
    <citation type="submission" date="2021-04" db="EMBL/GenBank/DDBJ databases">
        <authorList>
            <person name="Gilroy R."/>
        </authorList>
    </citation>
    <scope>NUCLEOTIDE SEQUENCE</scope>
    <source>
        <strain evidence="4">5134</strain>
    </source>
</reference>
<evidence type="ECO:0000256" key="2">
    <source>
        <dbReference type="ARBA" id="ARBA00023163"/>
    </source>
</evidence>
<dbReference type="PROSITE" id="PS01124">
    <property type="entry name" value="HTH_ARAC_FAMILY_2"/>
    <property type="match status" value="1"/>
</dbReference>
<evidence type="ECO:0000256" key="1">
    <source>
        <dbReference type="ARBA" id="ARBA00023015"/>
    </source>
</evidence>
<proteinExistence type="predicted"/>
<dbReference type="Gene3D" id="1.10.10.60">
    <property type="entry name" value="Homeodomain-like"/>
    <property type="match status" value="1"/>
</dbReference>
<comment type="caution">
    <text evidence="4">The sequence shown here is derived from an EMBL/GenBank/DDBJ whole genome shotgun (WGS) entry which is preliminary data.</text>
</comment>
<dbReference type="Proteomes" id="UP000886844">
    <property type="component" value="Unassembled WGS sequence"/>
</dbReference>
<protein>
    <submittedName>
        <fullName evidence="4">AraC family transcriptional regulator</fullName>
    </submittedName>
</protein>
<dbReference type="Pfam" id="PF00165">
    <property type="entry name" value="HTH_AraC"/>
    <property type="match status" value="1"/>
</dbReference>
<feature type="non-terminal residue" evidence="4">
    <location>
        <position position="1"/>
    </location>
</feature>
<feature type="domain" description="HTH araC/xylS-type" evidence="3">
    <location>
        <begin position="1"/>
        <end position="38"/>
    </location>
</feature>
<gene>
    <name evidence="4" type="ORF">H9828_01465</name>
</gene>
<organism evidence="4 5">
    <name type="scientific">Candidatus Alistipes intestinigallinarum</name>
    <dbReference type="NCBI Taxonomy" id="2838440"/>
    <lineage>
        <taxon>Bacteria</taxon>
        <taxon>Pseudomonadati</taxon>
        <taxon>Bacteroidota</taxon>
        <taxon>Bacteroidia</taxon>
        <taxon>Bacteroidales</taxon>
        <taxon>Rikenellaceae</taxon>
        <taxon>Alistipes</taxon>
    </lineage>
</organism>